<comment type="caution">
    <text evidence="1">The sequence shown here is derived from an EMBL/GenBank/DDBJ whole genome shotgun (WGS) entry which is preliminary data.</text>
</comment>
<gene>
    <name evidence="1" type="ORF">YASMINEVIRUS_1132</name>
</gene>
<evidence type="ECO:0000313" key="1">
    <source>
        <dbReference type="EMBL" id="VBB18634.1"/>
    </source>
</evidence>
<reference evidence="1 2" key="1">
    <citation type="submission" date="2018-10" db="EMBL/GenBank/DDBJ databases">
        <authorList>
            <consortium name="IHU Genomes"/>
        </authorList>
    </citation>
    <scope>NUCLEOTIDE SEQUENCE [LARGE SCALE GENOMIC DNA]</scope>
    <source>
        <strain evidence="1 2">A1</strain>
    </source>
</reference>
<sequence length="380" mass="40929">MCDRQKGCLIRFTRDCEDGCPVNRGPYCANLLIKASDAKICHVLDNVTWTLGKRGGIVGETIVWEVEVTKGVDANKKSEIRYESVVKLYNNGFKNAQIGNIVVNLQKLQPNGVWVTFASDIHDITAGNLTSPGLIGYVCKKGNSENQSKFEITSDSGDLIVYTPSPPCASTPMTASTLSVFSTVPAYSSIIIPFSATFKKPNLVAVGDRIRFETIVTYGTVPEDCSSGIIDSCDGIPYTGDEMPHNGVKSIAYYNTYTLPTAPVCNDAVILRDPSGNITSSIFGGSIQFENYNTDIGGGRGVDVNVSASGSYTVSVVPIIVGSYRNVAVIFSQTVGNYDVLTIKDSSDKCNPEKQFVYPPCCEELDITSGIAVEVKQIPL</sequence>
<proteinExistence type="predicted"/>
<accession>A0A5K0UAW7</accession>
<evidence type="ECO:0000313" key="2">
    <source>
        <dbReference type="Proteomes" id="UP000594342"/>
    </source>
</evidence>
<keyword evidence="2" id="KW-1185">Reference proteome</keyword>
<organism evidence="1 2">
    <name type="scientific">Yasminevirus sp. GU-2018</name>
    <dbReference type="NCBI Taxonomy" id="2420051"/>
    <lineage>
        <taxon>Viruses</taxon>
        <taxon>Varidnaviria</taxon>
        <taxon>Bamfordvirae</taxon>
        <taxon>Nucleocytoviricota</taxon>
        <taxon>Megaviricetes</taxon>
        <taxon>Imitervirales</taxon>
        <taxon>Mimiviridae</taxon>
        <taxon>Klosneuvirinae</taxon>
        <taxon>Yasminevirus</taxon>
        <taxon>Yasminevirus saudimassiliense</taxon>
    </lineage>
</organism>
<protein>
    <submittedName>
        <fullName evidence="1">Ig family protein</fullName>
    </submittedName>
</protein>
<dbReference type="Proteomes" id="UP000594342">
    <property type="component" value="Unassembled WGS sequence"/>
</dbReference>
<dbReference type="EMBL" id="UPSH01000001">
    <property type="protein sequence ID" value="VBB18634.1"/>
    <property type="molecule type" value="Genomic_DNA"/>
</dbReference>
<name>A0A5K0UAW7_9VIRU</name>